<dbReference type="AlphaFoldDB" id="A0A3M7SAJ0"/>
<name>A0A3M7SAJ0_BRAPC</name>
<gene>
    <name evidence="1" type="ORF">BpHYR1_027993</name>
</gene>
<evidence type="ECO:0000313" key="2">
    <source>
        <dbReference type="Proteomes" id="UP000276133"/>
    </source>
</evidence>
<reference evidence="1 2" key="1">
    <citation type="journal article" date="2018" name="Sci. Rep.">
        <title>Genomic signatures of local adaptation to the degree of environmental predictability in rotifers.</title>
        <authorList>
            <person name="Franch-Gras L."/>
            <person name="Hahn C."/>
            <person name="Garcia-Roger E.M."/>
            <person name="Carmona M.J."/>
            <person name="Serra M."/>
            <person name="Gomez A."/>
        </authorList>
    </citation>
    <scope>NUCLEOTIDE SEQUENCE [LARGE SCALE GENOMIC DNA]</scope>
    <source>
        <strain evidence="1">HYR1</strain>
    </source>
</reference>
<sequence length="62" mass="7390">MEKIHLNTNSIKLECDKDFGCTEFFFWITDIRLKVGKMDSRRNLQRGKCTMFLSKLFLKSLL</sequence>
<protein>
    <submittedName>
        <fullName evidence="1">Uncharacterized protein</fullName>
    </submittedName>
</protein>
<proteinExistence type="predicted"/>
<keyword evidence="2" id="KW-1185">Reference proteome</keyword>
<evidence type="ECO:0000313" key="1">
    <source>
        <dbReference type="EMBL" id="RNA32677.1"/>
    </source>
</evidence>
<comment type="caution">
    <text evidence="1">The sequence shown here is derived from an EMBL/GenBank/DDBJ whole genome shotgun (WGS) entry which is preliminary data.</text>
</comment>
<accession>A0A3M7SAJ0</accession>
<dbReference type="Proteomes" id="UP000276133">
    <property type="component" value="Unassembled WGS sequence"/>
</dbReference>
<dbReference type="EMBL" id="REGN01001767">
    <property type="protein sequence ID" value="RNA32677.1"/>
    <property type="molecule type" value="Genomic_DNA"/>
</dbReference>
<organism evidence="1 2">
    <name type="scientific">Brachionus plicatilis</name>
    <name type="common">Marine rotifer</name>
    <name type="synonym">Brachionus muelleri</name>
    <dbReference type="NCBI Taxonomy" id="10195"/>
    <lineage>
        <taxon>Eukaryota</taxon>
        <taxon>Metazoa</taxon>
        <taxon>Spiralia</taxon>
        <taxon>Gnathifera</taxon>
        <taxon>Rotifera</taxon>
        <taxon>Eurotatoria</taxon>
        <taxon>Monogononta</taxon>
        <taxon>Pseudotrocha</taxon>
        <taxon>Ploima</taxon>
        <taxon>Brachionidae</taxon>
        <taxon>Brachionus</taxon>
    </lineage>
</organism>